<dbReference type="SUPFAM" id="SSF54631">
    <property type="entry name" value="CBS-domain pair"/>
    <property type="match status" value="2"/>
</dbReference>
<dbReference type="InterPro" id="IPR046342">
    <property type="entry name" value="CBS_dom_sf"/>
</dbReference>
<sequence length="241" mass="26559">MKPPPASRPQSPSQLLQQKVSSLQPTHKLVQAKTTDSVLEGFQQLIDNKVLSIPLYSVQKQRYIGFLDILDILHHFLQTLSPANPQQGFQAFQEKFAGVSCEEVSDLSGANPFKSIDVAAPVQSAISLLCNWKVRRVPLVDIDGSLQHVLSQSFIVRYLARYVQLFPFVDSTVGSLKLGHKEELYTISEDALVKDAFSLMRDHNISGVGVTDTHGNLVGTMSVTDLKHIGPLLSPLFQLPG</sequence>
<evidence type="ECO:0000259" key="4">
    <source>
        <dbReference type="PROSITE" id="PS51371"/>
    </source>
</evidence>
<dbReference type="Gene3D" id="3.10.580.10">
    <property type="entry name" value="CBS-domain"/>
    <property type="match status" value="2"/>
</dbReference>
<dbReference type="CDD" id="cd02205">
    <property type="entry name" value="CBS_pair_SF"/>
    <property type="match status" value="1"/>
</dbReference>
<dbReference type="SMART" id="SM00116">
    <property type="entry name" value="CBS"/>
    <property type="match status" value="3"/>
</dbReference>
<organism evidence="5">
    <name type="scientific">Arcella intermedia</name>
    <dbReference type="NCBI Taxonomy" id="1963864"/>
    <lineage>
        <taxon>Eukaryota</taxon>
        <taxon>Amoebozoa</taxon>
        <taxon>Tubulinea</taxon>
        <taxon>Elardia</taxon>
        <taxon>Arcellinida</taxon>
        <taxon>Sphaerothecina</taxon>
        <taxon>Arcellidae</taxon>
        <taxon>Arcella</taxon>
    </lineage>
</organism>
<accession>A0A6B2LFM3</accession>
<keyword evidence="2 3" id="KW-0129">CBS domain</keyword>
<evidence type="ECO:0000256" key="2">
    <source>
        <dbReference type="ARBA" id="ARBA00023122"/>
    </source>
</evidence>
<dbReference type="InterPro" id="IPR000644">
    <property type="entry name" value="CBS_dom"/>
</dbReference>
<name>A0A6B2LFM3_9EUKA</name>
<dbReference type="InterPro" id="IPR050511">
    <property type="entry name" value="AMPK_gamma/SDS23_families"/>
</dbReference>
<dbReference type="AlphaFoldDB" id="A0A6B2LFM3"/>
<proteinExistence type="predicted"/>
<evidence type="ECO:0000313" key="5">
    <source>
        <dbReference type="EMBL" id="NDV35836.1"/>
    </source>
</evidence>
<dbReference type="PROSITE" id="PS51371">
    <property type="entry name" value="CBS"/>
    <property type="match status" value="1"/>
</dbReference>
<evidence type="ECO:0000256" key="1">
    <source>
        <dbReference type="ARBA" id="ARBA00022737"/>
    </source>
</evidence>
<dbReference type="Pfam" id="PF00571">
    <property type="entry name" value="CBS"/>
    <property type="match status" value="1"/>
</dbReference>
<dbReference type="EMBL" id="GIBP01006867">
    <property type="protein sequence ID" value="NDV35836.1"/>
    <property type="molecule type" value="Transcribed_RNA"/>
</dbReference>
<keyword evidence="1" id="KW-0677">Repeat</keyword>
<evidence type="ECO:0000256" key="3">
    <source>
        <dbReference type="PROSITE-ProRule" id="PRU00703"/>
    </source>
</evidence>
<dbReference type="PANTHER" id="PTHR13780">
    <property type="entry name" value="AMP-ACTIVATED PROTEIN KINASE, GAMMA REGULATORY SUBUNIT"/>
    <property type="match status" value="1"/>
</dbReference>
<feature type="domain" description="CBS" evidence="4">
    <location>
        <begin position="180"/>
        <end position="239"/>
    </location>
</feature>
<dbReference type="PANTHER" id="PTHR13780:SF36">
    <property type="entry name" value="CBS DOMAIN-CONTAINING PROTEIN"/>
    <property type="match status" value="1"/>
</dbReference>
<reference evidence="5" key="1">
    <citation type="journal article" date="2020" name="J. Eukaryot. Microbiol.">
        <title>De novo Sequencing, Assembly and Annotation of the Transcriptome for the Free-Living Testate Amoeba Arcella intermedia.</title>
        <authorList>
            <person name="Ribeiro G.M."/>
            <person name="Porfirio-Sousa A.L."/>
            <person name="Maurer-Alcala X.X."/>
            <person name="Katz L.A."/>
            <person name="Lahr D.J.G."/>
        </authorList>
    </citation>
    <scope>NUCLEOTIDE SEQUENCE</scope>
</reference>
<protein>
    <recommendedName>
        <fullName evidence="4">CBS domain-containing protein</fullName>
    </recommendedName>
</protein>